<dbReference type="Pfam" id="PF09731">
    <property type="entry name" value="Mitofilin"/>
    <property type="match status" value="2"/>
</dbReference>
<accession>A0ABR2WF96</accession>
<keyword evidence="8 10" id="KW-0472">Membrane</keyword>
<evidence type="ECO:0000313" key="13">
    <source>
        <dbReference type="Proteomes" id="UP001479436"/>
    </source>
</evidence>
<feature type="non-terminal residue" evidence="12">
    <location>
        <position position="413"/>
    </location>
</feature>
<sequence length="413" mass="46778">MIRGVQVSTKRSLASQATIRAASRAHNSRTLVFRKPYTTEVTTNSTVTPVTPKKGRSLLKTFSLLAVLGGAGYVGSGFYALKDENFRKLFTENVPGAKDFVTEIENEKDPLGRLQSEAQKLPEYGSQLYNKLVEYTNDAKKLIEDLRKTEEPQFGFPKDDVVTPRATIQPEAQAVSQPNFIPASTIITDSQEDVAIRPPTEALSHAVEDAGEAFRKIKHALFDVPEFESNDPTVNNVLGNINRVLKSLNDETFTQENYVTVVQKAKEAIHELQSHISSLKDGEKKALQDEIEKQTKHFTEVLEKQKDAASQQLADLQAHMRERFLHEKDEIKKEYFNQLSQSLEKQTKDLERRWNRELQLRLDKERGGRLSNIDQIMSRLKGLESICFDNDSYIQRSTRVNQLLCAVQALRAA</sequence>
<dbReference type="PANTHER" id="PTHR15415">
    <property type="entry name" value="MITOFILIN"/>
    <property type="match status" value="1"/>
</dbReference>
<dbReference type="InterPro" id="IPR019133">
    <property type="entry name" value="MIC60"/>
</dbReference>
<evidence type="ECO:0000256" key="10">
    <source>
        <dbReference type="RuleBase" id="RU363000"/>
    </source>
</evidence>
<evidence type="ECO:0000256" key="3">
    <source>
        <dbReference type="ARBA" id="ARBA00018116"/>
    </source>
</evidence>
<comment type="function">
    <text evidence="9">Component of the MICOS complex, a large protein complex of the mitochondrial inner membrane that plays crucial roles in the maintenance of crista junctions, inner membrane architecture, and formation of contact sites to the outer membrane. Plays a role in keeping cristae membranes connected to the inner boundary membrane. Also promotes protein import via the mitochondrial intermembrane space assembly (MIA) pathway.</text>
</comment>
<evidence type="ECO:0000256" key="4">
    <source>
        <dbReference type="ARBA" id="ARBA00022692"/>
    </source>
</evidence>
<keyword evidence="6 10" id="KW-1133">Transmembrane helix</keyword>
<evidence type="ECO:0000256" key="9">
    <source>
        <dbReference type="ARBA" id="ARBA00025571"/>
    </source>
</evidence>
<keyword evidence="7 10" id="KW-0496">Mitochondrion</keyword>
<evidence type="ECO:0000256" key="5">
    <source>
        <dbReference type="ARBA" id="ARBA00022792"/>
    </source>
</evidence>
<protein>
    <recommendedName>
        <fullName evidence="3 10">MICOS complex subunit MIC60</fullName>
    </recommendedName>
    <alternativeName>
        <fullName evidence="10">Mitofilin</fullName>
    </alternativeName>
</protein>
<keyword evidence="5 10" id="KW-0999">Mitochondrion inner membrane</keyword>
<comment type="subunit">
    <text evidence="10">Component of the mitochondrial contact site and cristae organizing system (MICOS) complex.</text>
</comment>
<keyword evidence="4 10" id="KW-0812">Transmembrane</keyword>
<evidence type="ECO:0000256" key="8">
    <source>
        <dbReference type="ARBA" id="ARBA00023136"/>
    </source>
</evidence>
<feature type="transmembrane region" description="Helical" evidence="10">
    <location>
        <begin position="62"/>
        <end position="81"/>
    </location>
</feature>
<name>A0ABR2WF96_9FUNG</name>
<dbReference type="EMBL" id="JASJQH010002461">
    <property type="protein sequence ID" value="KAK9760173.1"/>
    <property type="molecule type" value="Genomic_DNA"/>
</dbReference>
<evidence type="ECO:0000256" key="7">
    <source>
        <dbReference type="ARBA" id="ARBA00023128"/>
    </source>
</evidence>
<comment type="caution">
    <text evidence="12">The sequence shown here is derived from an EMBL/GenBank/DDBJ whole genome shotgun (WGS) entry which is preliminary data.</text>
</comment>
<feature type="coiled-coil region" evidence="11">
    <location>
        <begin position="262"/>
        <end position="319"/>
    </location>
</feature>
<keyword evidence="13" id="KW-1185">Reference proteome</keyword>
<proteinExistence type="inferred from homology"/>
<reference evidence="12 13" key="1">
    <citation type="submission" date="2023-04" db="EMBL/GenBank/DDBJ databases">
        <title>Genome of Basidiobolus ranarum AG-B5.</title>
        <authorList>
            <person name="Stajich J.E."/>
            <person name="Carter-House D."/>
            <person name="Gryganskyi A."/>
        </authorList>
    </citation>
    <scope>NUCLEOTIDE SEQUENCE [LARGE SCALE GENOMIC DNA]</scope>
    <source>
        <strain evidence="12 13">AG-B5</strain>
    </source>
</reference>
<evidence type="ECO:0000256" key="2">
    <source>
        <dbReference type="ARBA" id="ARBA00010877"/>
    </source>
</evidence>
<evidence type="ECO:0000256" key="1">
    <source>
        <dbReference type="ARBA" id="ARBA00004434"/>
    </source>
</evidence>
<evidence type="ECO:0000313" key="12">
    <source>
        <dbReference type="EMBL" id="KAK9760173.1"/>
    </source>
</evidence>
<dbReference type="Proteomes" id="UP001479436">
    <property type="component" value="Unassembled WGS sequence"/>
</dbReference>
<evidence type="ECO:0000256" key="6">
    <source>
        <dbReference type="ARBA" id="ARBA00022989"/>
    </source>
</evidence>
<evidence type="ECO:0000256" key="11">
    <source>
        <dbReference type="SAM" id="Coils"/>
    </source>
</evidence>
<comment type="similarity">
    <text evidence="2 10">Belongs to the MICOS complex subunit Mic60 family.</text>
</comment>
<gene>
    <name evidence="12" type="primary">MIC60_1</name>
    <name evidence="12" type="ORF">K7432_016080</name>
</gene>
<organism evidence="12 13">
    <name type="scientific">Basidiobolus ranarum</name>
    <dbReference type="NCBI Taxonomy" id="34480"/>
    <lineage>
        <taxon>Eukaryota</taxon>
        <taxon>Fungi</taxon>
        <taxon>Fungi incertae sedis</taxon>
        <taxon>Zoopagomycota</taxon>
        <taxon>Entomophthoromycotina</taxon>
        <taxon>Basidiobolomycetes</taxon>
        <taxon>Basidiobolales</taxon>
        <taxon>Basidiobolaceae</taxon>
        <taxon>Basidiobolus</taxon>
    </lineage>
</organism>
<dbReference type="PANTHER" id="PTHR15415:SF7">
    <property type="entry name" value="MICOS COMPLEX SUBUNIT MIC60"/>
    <property type="match status" value="1"/>
</dbReference>
<comment type="subcellular location">
    <subcellularLocation>
        <location evidence="1 10">Mitochondrion inner membrane</location>
        <topology evidence="1 10">Single-pass membrane protein</topology>
    </subcellularLocation>
</comment>
<keyword evidence="11" id="KW-0175">Coiled coil</keyword>